<evidence type="ECO:0000313" key="5">
    <source>
        <dbReference type="EMBL" id="MFD0926276.1"/>
    </source>
</evidence>
<dbReference type="CDD" id="cd01448">
    <property type="entry name" value="TST_Repeat_1"/>
    <property type="match status" value="1"/>
</dbReference>
<dbReference type="InterPro" id="IPR001763">
    <property type="entry name" value="Rhodanese-like_dom"/>
</dbReference>
<reference evidence="6" key="1">
    <citation type="journal article" date="2019" name="Int. J. Syst. Evol. Microbiol.">
        <title>The Global Catalogue of Microorganisms (GCM) 10K type strain sequencing project: providing services to taxonomists for standard genome sequencing and annotation.</title>
        <authorList>
            <consortium name="The Broad Institute Genomics Platform"/>
            <consortium name="The Broad Institute Genome Sequencing Center for Infectious Disease"/>
            <person name="Wu L."/>
            <person name="Ma J."/>
        </authorList>
    </citation>
    <scope>NUCLEOTIDE SEQUENCE [LARGE SCALE GENOMIC DNA]</scope>
    <source>
        <strain evidence="6">CCUG 50873</strain>
    </source>
</reference>
<dbReference type="Pfam" id="PF00581">
    <property type="entry name" value="Rhodanese"/>
    <property type="match status" value="2"/>
</dbReference>
<dbReference type="PROSITE" id="PS50206">
    <property type="entry name" value="RHODANESE_3"/>
    <property type="match status" value="2"/>
</dbReference>
<evidence type="ECO:0000259" key="4">
    <source>
        <dbReference type="PROSITE" id="PS50206"/>
    </source>
</evidence>
<sequence>MTGPRSQHVVSATDLLTPTSRATVVLDVRVDREGRPDPGAHHAGRIPGSRFVDLDRDLAGPPTPGGGARPLPHPADLTRSLRRWGVGRRTTVVVLDGTASAAAARAWWVLRWAGLTDVRLLDGGLRAWVAAGGPLETGEEVTTIGAPLVDTPVGDHVIAVPGGLPTVDTGDVAVLAERGLLLDARPSVAYQGGEGSPGHIPGAVNAPVFDDLTPDGTLLPDDRLRCRYAALGVGTGDQEWPVASYCGSGVAAALQVLHLATLGVRAALYPGSLSQWTSDPARLVVGACITPRTDIDPTRTEWPWSATPTAAR</sequence>
<gene>
    <name evidence="5" type="ORF">ACFQ04_11065</name>
</gene>
<dbReference type="InterPro" id="IPR045078">
    <property type="entry name" value="TST/MPST-like"/>
</dbReference>
<organism evidence="5 6">
    <name type="scientific">Williamsia deligens</name>
    <dbReference type="NCBI Taxonomy" id="321325"/>
    <lineage>
        <taxon>Bacteria</taxon>
        <taxon>Bacillati</taxon>
        <taxon>Actinomycetota</taxon>
        <taxon>Actinomycetes</taxon>
        <taxon>Mycobacteriales</taxon>
        <taxon>Nocardiaceae</taxon>
        <taxon>Williamsia</taxon>
    </lineage>
</organism>
<evidence type="ECO:0000256" key="2">
    <source>
        <dbReference type="ARBA" id="ARBA00022737"/>
    </source>
</evidence>
<keyword evidence="6" id="KW-1185">Reference proteome</keyword>
<dbReference type="Gene3D" id="3.40.250.10">
    <property type="entry name" value="Rhodanese-like domain"/>
    <property type="match status" value="2"/>
</dbReference>
<dbReference type="EC" id="2.8.1.-" evidence="5"/>
<feature type="domain" description="Rhodanese" evidence="4">
    <location>
        <begin position="175"/>
        <end position="285"/>
    </location>
</feature>
<proteinExistence type="predicted"/>
<keyword evidence="2" id="KW-0677">Repeat</keyword>
<dbReference type="EMBL" id="JBHTIL010000001">
    <property type="protein sequence ID" value="MFD0926276.1"/>
    <property type="molecule type" value="Genomic_DNA"/>
</dbReference>
<dbReference type="InterPro" id="IPR036873">
    <property type="entry name" value="Rhodanese-like_dom_sf"/>
</dbReference>
<dbReference type="SMART" id="SM00450">
    <property type="entry name" value="RHOD"/>
    <property type="match status" value="2"/>
</dbReference>
<dbReference type="Proteomes" id="UP001597068">
    <property type="component" value="Unassembled WGS sequence"/>
</dbReference>
<keyword evidence="1 5" id="KW-0808">Transferase</keyword>
<accession>A0ABW3GBC0</accession>
<dbReference type="RefSeq" id="WP_253645837.1">
    <property type="nucleotide sequence ID" value="NZ_BAAAMO010000002.1"/>
</dbReference>
<evidence type="ECO:0000313" key="6">
    <source>
        <dbReference type="Proteomes" id="UP001597068"/>
    </source>
</evidence>
<feature type="domain" description="Rhodanese" evidence="4">
    <location>
        <begin position="19"/>
        <end position="137"/>
    </location>
</feature>
<protein>
    <submittedName>
        <fullName evidence="5">Sulfurtransferase</fullName>
        <ecNumber evidence="5">2.8.1.-</ecNumber>
    </submittedName>
</protein>
<comment type="caution">
    <text evidence="5">The sequence shown here is derived from an EMBL/GenBank/DDBJ whole genome shotgun (WGS) entry which is preliminary data.</text>
</comment>
<name>A0ABW3GBC0_9NOCA</name>
<dbReference type="SUPFAM" id="SSF52821">
    <property type="entry name" value="Rhodanese/Cell cycle control phosphatase"/>
    <property type="match status" value="2"/>
</dbReference>
<dbReference type="GO" id="GO:0016740">
    <property type="term" value="F:transferase activity"/>
    <property type="evidence" value="ECO:0007669"/>
    <property type="project" value="UniProtKB-KW"/>
</dbReference>
<dbReference type="PANTHER" id="PTHR11364">
    <property type="entry name" value="THIOSULFATE SULFERTANSFERASE"/>
    <property type="match status" value="1"/>
</dbReference>
<evidence type="ECO:0000256" key="1">
    <source>
        <dbReference type="ARBA" id="ARBA00022679"/>
    </source>
</evidence>
<feature type="region of interest" description="Disordered" evidence="3">
    <location>
        <begin position="33"/>
        <end position="76"/>
    </location>
</feature>
<evidence type="ECO:0000256" key="3">
    <source>
        <dbReference type="SAM" id="MobiDB-lite"/>
    </source>
</evidence>
<dbReference type="PANTHER" id="PTHR11364:SF27">
    <property type="entry name" value="SULFURTRANSFERASE"/>
    <property type="match status" value="1"/>
</dbReference>